<reference evidence="1" key="1">
    <citation type="journal article" date="2012" name="Nat. Biotechnol.">
        <title>Draft genome sequence of pigeonpea (Cajanus cajan), an orphan legume crop of resource-poor farmers.</title>
        <authorList>
            <person name="Varshney R.K."/>
            <person name="Chen W."/>
            <person name="Li Y."/>
            <person name="Bharti A.K."/>
            <person name="Saxena R.K."/>
            <person name="Schlueter J.A."/>
            <person name="Donoghue M.T."/>
            <person name="Azam S."/>
            <person name="Fan G."/>
            <person name="Whaley A.M."/>
            <person name="Farmer A.D."/>
            <person name="Sheridan J."/>
            <person name="Iwata A."/>
            <person name="Tuteja R."/>
            <person name="Penmetsa R.V."/>
            <person name="Wu W."/>
            <person name="Upadhyaya H.D."/>
            <person name="Yang S.P."/>
            <person name="Shah T."/>
            <person name="Saxena K.B."/>
            <person name="Michael T."/>
            <person name="McCombie W.R."/>
            <person name="Yang B."/>
            <person name="Zhang G."/>
            <person name="Yang H."/>
            <person name="Wang J."/>
            <person name="Spillane C."/>
            <person name="Cook D.R."/>
            <person name="May G.D."/>
            <person name="Xu X."/>
            <person name="Jackson S.A."/>
        </authorList>
    </citation>
    <scope>NUCLEOTIDE SEQUENCE [LARGE SCALE GENOMIC DNA]</scope>
</reference>
<dbReference type="Proteomes" id="UP000075243">
    <property type="component" value="Unassembled WGS sequence"/>
</dbReference>
<dbReference type="STRING" id="3821.A0A151RPE6"/>
<dbReference type="OMA" id="PHNEMVA"/>
<dbReference type="Gramene" id="C.cajan_31532.t">
    <property type="protein sequence ID" value="C.cajan_31532.t"/>
    <property type="gene ID" value="C.cajan_31532"/>
</dbReference>
<gene>
    <name evidence="1" type="ORF">KK1_034072</name>
</gene>
<sequence length="184" mass="21083">MVHTPLEVHWKAVKRFLRSTSGNCVYLGPNIVSWMAKKQRVVSRSSTEAEFRSMESLVTEIQYIQNLLLELHISSRNQPLIWCDNQGAVLLSINPVLHTKTKHFELDLWFVRERVAQGKIQVRHIPAKLQVADLLTKAPSSVIFLQLRDKLTVDKQSTLSLKGDKKDIKSAVSCNRYSLLAQYE</sequence>
<organism evidence="1 2">
    <name type="scientific">Cajanus cajan</name>
    <name type="common">Pigeon pea</name>
    <name type="synonym">Cajanus indicus</name>
    <dbReference type="NCBI Taxonomy" id="3821"/>
    <lineage>
        <taxon>Eukaryota</taxon>
        <taxon>Viridiplantae</taxon>
        <taxon>Streptophyta</taxon>
        <taxon>Embryophyta</taxon>
        <taxon>Tracheophyta</taxon>
        <taxon>Spermatophyta</taxon>
        <taxon>Magnoliopsida</taxon>
        <taxon>eudicotyledons</taxon>
        <taxon>Gunneridae</taxon>
        <taxon>Pentapetalae</taxon>
        <taxon>rosids</taxon>
        <taxon>fabids</taxon>
        <taxon>Fabales</taxon>
        <taxon>Fabaceae</taxon>
        <taxon>Papilionoideae</taxon>
        <taxon>50 kb inversion clade</taxon>
        <taxon>NPAAA clade</taxon>
        <taxon>indigoferoid/millettioid clade</taxon>
        <taxon>Phaseoleae</taxon>
        <taxon>Cajanus</taxon>
    </lineage>
</organism>
<keyword evidence="2" id="KW-1185">Reference proteome</keyword>
<protein>
    <submittedName>
        <fullName evidence="1">Copia protein</fullName>
    </submittedName>
</protein>
<dbReference type="AlphaFoldDB" id="A0A151RPE6"/>
<dbReference type="PANTHER" id="PTHR11439:SF455">
    <property type="entry name" value="RLK (RECEPTOR-LIKE PROTEIN KINASE) 8, PUTATIVE-RELATED"/>
    <property type="match status" value="1"/>
</dbReference>
<proteinExistence type="predicted"/>
<evidence type="ECO:0000313" key="2">
    <source>
        <dbReference type="Proteomes" id="UP000075243"/>
    </source>
</evidence>
<dbReference type="CDD" id="cd09272">
    <property type="entry name" value="RNase_HI_RT_Ty1"/>
    <property type="match status" value="1"/>
</dbReference>
<evidence type="ECO:0000313" key="1">
    <source>
        <dbReference type="EMBL" id="KYP44437.1"/>
    </source>
</evidence>
<dbReference type="PANTHER" id="PTHR11439">
    <property type="entry name" value="GAG-POL-RELATED RETROTRANSPOSON"/>
    <property type="match status" value="1"/>
</dbReference>
<accession>A0A151RPE6</accession>
<dbReference type="EMBL" id="KQ483626">
    <property type="protein sequence ID" value="KYP44437.1"/>
    <property type="molecule type" value="Genomic_DNA"/>
</dbReference>
<name>A0A151RPE6_CAJCA</name>